<sequence>MDTVRVLTVIAGLLLLPACGGGDDGSSTGKGRSSSASPSASSASPASSPPPSPAQAPHPYAGRTIEGVFMNDRSSGGLVFAPAKVDFLEPGMYDVIRTGEFRPVVLAPSARFYGVGLSVEGGQSKITKPRMSRAAFDTAVARTREKAGRKIIGGLTWNARFDAAGQVFEAAKQPQDL</sequence>
<keyword evidence="3" id="KW-1185">Reference proteome</keyword>
<name>A0A6H9Z6F3_9ACTN</name>
<dbReference type="RefSeq" id="WP_192809555.1">
    <property type="nucleotide sequence ID" value="NZ_WBMT01000003.1"/>
</dbReference>
<organism evidence="2 3">
    <name type="scientific">Actinomadura rudentiformis</name>
    <dbReference type="NCBI Taxonomy" id="359158"/>
    <lineage>
        <taxon>Bacteria</taxon>
        <taxon>Bacillati</taxon>
        <taxon>Actinomycetota</taxon>
        <taxon>Actinomycetes</taxon>
        <taxon>Streptosporangiales</taxon>
        <taxon>Thermomonosporaceae</taxon>
        <taxon>Actinomadura</taxon>
    </lineage>
</organism>
<feature type="region of interest" description="Disordered" evidence="1">
    <location>
        <begin position="23"/>
        <end position="60"/>
    </location>
</feature>
<proteinExistence type="predicted"/>
<gene>
    <name evidence="2" type="ORF">F8566_07135</name>
</gene>
<evidence type="ECO:0000313" key="3">
    <source>
        <dbReference type="Proteomes" id="UP000468735"/>
    </source>
</evidence>
<dbReference type="AlphaFoldDB" id="A0A6H9Z6F3"/>
<dbReference type="EMBL" id="WBMT01000003">
    <property type="protein sequence ID" value="KAB2350750.1"/>
    <property type="molecule type" value="Genomic_DNA"/>
</dbReference>
<evidence type="ECO:0000313" key="2">
    <source>
        <dbReference type="EMBL" id="KAB2350750.1"/>
    </source>
</evidence>
<reference evidence="2 3" key="1">
    <citation type="submission" date="2019-09" db="EMBL/GenBank/DDBJ databases">
        <title>Actinomadura physcomitrii sp. nov., a novel actinomycete isolated from moss [Physcomitrium sphaericum (Ludw) Fuernr].</title>
        <authorList>
            <person name="Zhuang X."/>
            <person name="Liu C."/>
        </authorList>
    </citation>
    <scope>NUCLEOTIDE SEQUENCE [LARGE SCALE GENOMIC DNA]</scope>
    <source>
        <strain evidence="2 3">HMC1</strain>
    </source>
</reference>
<comment type="caution">
    <text evidence="2">The sequence shown here is derived from an EMBL/GenBank/DDBJ whole genome shotgun (WGS) entry which is preliminary data.</text>
</comment>
<protein>
    <submittedName>
        <fullName evidence="2">Uncharacterized protein</fullName>
    </submittedName>
</protein>
<feature type="compositionally biased region" description="Pro residues" evidence="1">
    <location>
        <begin position="47"/>
        <end position="56"/>
    </location>
</feature>
<evidence type="ECO:0000256" key="1">
    <source>
        <dbReference type="SAM" id="MobiDB-lite"/>
    </source>
</evidence>
<feature type="compositionally biased region" description="Low complexity" evidence="1">
    <location>
        <begin position="25"/>
        <end position="46"/>
    </location>
</feature>
<dbReference type="Proteomes" id="UP000468735">
    <property type="component" value="Unassembled WGS sequence"/>
</dbReference>
<accession>A0A6H9Z6F3</accession>